<dbReference type="InterPro" id="IPR050376">
    <property type="entry name" value="Pterin-4-alpha-carb_dehyd"/>
</dbReference>
<comment type="similarity">
    <text evidence="2">Belongs to the pterin-4-alpha-carbinolamine dehydratase family.</text>
</comment>
<dbReference type="EMBL" id="UINC01206715">
    <property type="protein sequence ID" value="SVE28468.1"/>
    <property type="molecule type" value="Genomic_DNA"/>
</dbReference>
<name>A0A383CA43_9ZZZZ</name>
<dbReference type="EC" id="4.2.1.96" evidence="3"/>
<organism evidence="5">
    <name type="scientific">marine metagenome</name>
    <dbReference type="NCBI Taxonomy" id="408172"/>
    <lineage>
        <taxon>unclassified sequences</taxon>
        <taxon>metagenomes</taxon>
        <taxon>ecological metagenomes</taxon>
    </lineage>
</organism>
<protein>
    <recommendedName>
        <fullName evidence="3">4a-hydroxytetrahydrobiopterin dehydratase</fullName>
        <ecNumber evidence="3">4.2.1.96</ecNumber>
    </recommendedName>
</protein>
<keyword evidence="4" id="KW-0456">Lyase</keyword>
<dbReference type="HAMAP" id="MF_00434">
    <property type="entry name" value="Pterin_4_alpha"/>
    <property type="match status" value="1"/>
</dbReference>
<dbReference type="Pfam" id="PF01329">
    <property type="entry name" value="Pterin_4a"/>
    <property type="match status" value="1"/>
</dbReference>
<sequence length="115" mass="13484">MQNYGSKVCVACHPDAPKATKEQISEFLNNYLEWELIEDNQAPQLKRVYKFNDYIGAVDFTKKIADISEKENHHPSILLEWGKVTVRWWTHKIKGLHENDFIMSAKTDEIYNSNQ</sequence>
<dbReference type="CDD" id="cd00913">
    <property type="entry name" value="PCD_DCoH_subfamily_a"/>
    <property type="match status" value="1"/>
</dbReference>
<evidence type="ECO:0000256" key="4">
    <source>
        <dbReference type="ARBA" id="ARBA00023239"/>
    </source>
</evidence>
<dbReference type="PANTHER" id="PTHR42805">
    <property type="entry name" value="PTERIN-4-ALPHA-CARBINOLAMINE DEHYDRATASE-RELATED"/>
    <property type="match status" value="1"/>
</dbReference>
<gene>
    <name evidence="5" type="ORF">METZ01_LOCUS481322</name>
</gene>
<dbReference type="SUPFAM" id="SSF55248">
    <property type="entry name" value="PCD-like"/>
    <property type="match status" value="1"/>
</dbReference>
<evidence type="ECO:0000256" key="1">
    <source>
        <dbReference type="ARBA" id="ARBA00001554"/>
    </source>
</evidence>
<evidence type="ECO:0000256" key="2">
    <source>
        <dbReference type="ARBA" id="ARBA00006472"/>
    </source>
</evidence>
<dbReference type="PANTHER" id="PTHR42805:SF1">
    <property type="entry name" value="PTERIN-4-ALPHA-CARBINOLAMINE DEHYDRATASE-RELATED"/>
    <property type="match status" value="1"/>
</dbReference>
<dbReference type="GO" id="GO:0006729">
    <property type="term" value="P:tetrahydrobiopterin biosynthetic process"/>
    <property type="evidence" value="ECO:0007669"/>
    <property type="project" value="InterPro"/>
</dbReference>
<dbReference type="InterPro" id="IPR036428">
    <property type="entry name" value="PCD_sf"/>
</dbReference>
<dbReference type="InterPro" id="IPR001533">
    <property type="entry name" value="Pterin_deHydtase"/>
</dbReference>
<dbReference type="AlphaFoldDB" id="A0A383CA43"/>
<dbReference type="Gene3D" id="3.30.1360.20">
    <property type="entry name" value="Transcriptional coactivator/pterin dehydratase"/>
    <property type="match status" value="1"/>
</dbReference>
<comment type="catalytic activity">
    <reaction evidence="1">
        <text>(4aS,6R)-4a-hydroxy-L-erythro-5,6,7,8-tetrahydrobiopterin = (6R)-L-erythro-6,7-dihydrobiopterin + H2O</text>
        <dbReference type="Rhea" id="RHEA:11920"/>
        <dbReference type="ChEBI" id="CHEBI:15377"/>
        <dbReference type="ChEBI" id="CHEBI:15642"/>
        <dbReference type="ChEBI" id="CHEBI:43120"/>
        <dbReference type="EC" id="4.2.1.96"/>
    </reaction>
</comment>
<reference evidence="5" key="1">
    <citation type="submission" date="2018-05" db="EMBL/GenBank/DDBJ databases">
        <authorList>
            <person name="Lanie J.A."/>
            <person name="Ng W.-L."/>
            <person name="Kazmierczak K.M."/>
            <person name="Andrzejewski T.M."/>
            <person name="Davidsen T.M."/>
            <person name="Wayne K.J."/>
            <person name="Tettelin H."/>
            <person name="Glass J.I."/>
            <person name="Rusch D."/>
            <person name="Podicherti R."/>
            <person name="Tsui H.-C.T."/>
            <person name="Winkler M.E."/>
        </authorList>
    </citation>
    <scope>NUCLEOTIDE SEQUENCE</scope>
</reference>
<evidence type="ECO:0000313" key="5">
    <source>
        <dbReference type="EMBL" id="SVE28468.1"/>
    </source>
</evidence>
<dbReference type="NCBIfam" id="NF002016">
    <property type="entry name" value="PRK00823.1-1"/>
    <property type="match status" value="1"/>
</dbReference>
<evidence type="ECO:0000256" key="3">
    <source>
        <dbReference type="ARBA" id="ARBA00013252"/>
    </source>
</evidence>
<proteinExistence type="inferred from homology"/>
<accession>A0A383CA43</accession>
<dbReference type="GO" id="GO:0008124">
    <property type="term" value="F:4-alpha-hydroxytetrahydrobiopterin dehydratase activity"/>
    <property type="evidence" value="ECO:0007669"/>
    <property type="project" value="UniProtKB-EC"/>
</dbReference>